<feature type="region of interest" description="Disordered" evidence="7">
    <location>
        <begin position="109"/>
        <end position="130"/>
    </location>
</feature>
<evidence type="ECO:0000256" key="6">
    <source>
        <dbReference type="RuleBase" id="RU364107"/>
    </source>
</evidence>
<name>A0A024G5C4_9STRA</name>
<dbReference type="SUPFAM" id="SSF48371">
    <property type="entry name" value="ARM repeat"/>
    <property type="match status" value="2"/>
</dbReference>
<keyword evidence="3 6" id="KW-0677">Repeat</keyword>
<feature type="domain" description="Sister chromatid cohesion C-terminal" evidence="8">
    <location>
        <begin position="1294"/>
        <end position="1482"/>
    </location>
</feature>
<dbReference type="OrthoDB" id="418242at2759"/>
<dbReference type="InterPro" id="IPR026003">
    <property type="entry name" value="Cohesin_HEAT"/>
</dbReference>
<evidence type="ECO:0000256" key="3">
    <source>
        <dbReference type="ARBA" id="ARBA00022737"/>
    </source>
</evidence>
<protein>
    <recommendedName>
        <fullName evidence="6">Sister chromatid cohesion protein</fullName>
    </recommendedName>
</protein>
<evidence type="ECO:0000256" key="4">
    <source>
        <dbReference type="ARBA" id="ARBA00023242"/>
    </source>
</evidence>
<dbReference type="GO" id="GO:0034087">
    <property type="term" value="P:establishment of mitotic sister chromatid cohesion"/>
    <property type="evidence" value="ECO:0007669"/>
    <property type="project" value="TreeGrafter"/>
</dbReference>
<keyword evidence="10" id="KW-1185">Reference proteome</keyword>
<dbReference type="PANTHER" id="PTHR21704:SF18">
    <property type="entry name" value="NIPPED-B-LIKE PROTEIN"/>
    <property type="match status" value="1"/>
</dbReference>
<evidence type="ECO:0000259" key="8">
    <source>
        <dbReference type="Pfam" id="PF12830"/>
    </source>
</evidence>
<keyword evidence="4 6" id="KW-0539">Nucleus</keyword>
<dbReference type="GO" id="GO:0140588">
    <property type="term" value="P:chromatin looping"/>
    <property type="evidence" value="ECO:0007669"/>
    <property type="project" value="InterPro"/>
</dbReference>
<dbReference type="STRING" id="65357.A0A024G5C4"/>
<proteinExistence type="inferred from homology"/>
<comment type="subcellular location">
    <subcellularLocation>
        <location evidence="1 6">Nucleus</location>
    </subcellularLocation>
</comment>
<dbReference type="GO" id="GO:0061775">
    <property type="term" value="F:cohesin loader activity"/>
    <property type="evidence" value="ECO:0007669"/>
    <property type="project" value="InterPro"/>
</dbReference>
<dbReference type="GO" id="GO:0090694">
    <property type="term" value="C:Scc2-Scc4 cohesin loading complex"/>
    <property type="evidence" value="ECO:0007669"/>
    <property type="project" value="TreeGrafter"/>
</dbReference>
<dbReference type="InterPro" id="IPR024986">
    <property type="entry name" value="Nipped-B_C"/>
</dbReference>
<evidence type="ECO:0000313" key="10">
    <source>
        <dbReference type="Proteomes" id="UP000053237"/>
    </source>
</evidence>
<comment type="caution">
    <text evidence="9">The sequence shown here is derived from an EMBL/GenBank/DDBJ whole genome shotgun (WGS) entry which is preliminary data.</text>
</comment>
<keyword evidence="5 6" id="KW-0131">Cell cycle</keyword>
<accession>A0A024G5C4</accession>
<dbReference type="EMBL" id="CAIX01000028">
    <property type="protein sequence ID" value="CCI42064.1"/>
    <property type="molecule type" value="Genomic_DNA"/>
</dbReference>
<reference evidence="9 10" key="1">
    <citation type="submission" date="2012-05" db="EMBL/GenBank/DDBJ databases">
        <title>Recombination and specialization in a pathogen metapopulation.</title>
        <authorList>
            <person name="Gardiner A."/>
            <person name="Kemen E."/>
            <person name="Schultz-Larsen T."/>
            <person name="MacLean D."/>
            <person name="Van Oosterhout C."/>
            <person name="Jones J.D.G."/>
        </authorList>
    </citation>
    <scope>NUCLEOTIDE SEQUENCE [LARGE SCALE GENOMIC DNA]</scope>
    <source>
        <strain evidence="9 10">Ac Nc2</strain>
    </source>
</reference>
<dbReference type="PANTHER" id="PTHR21704">
    <property type="entry name" value="NIPPED-B-LIKE PROTEIN DELANGIN SCC2-RELATED"/>
    <property type="match status" value="1"/>
</dbReference>
<gene>
    <name evidence="9" type="ORF">BN9_028480</name>
</gene>
<dbReference type="GO" id="GO:0003682">
    <property type="term" value="F:chromatin binding"/>
    <property type="evidence" value="ECO:0007669"/>
    <property type="project" value="TreeGrafter"/>
</dbReference>
<dbReference type="Pfam" id="PF12765">
    <property type="entry name" value="Cohesin_HEAT"/>
    <property type="match status" value="1"/>
</dbReference>
<dbReference type="InterPro" id="IPR033031">
    <property type="entry name" value="Scc2/Nipped-B"/>
</dbReference>
<dbReference type="CDD" id="cd23958">
    <property type="entry name" value="SCC2"/>
    <property type="match status" value="1"/>
</dbReference>
<evidence type="ECO:0000256" key="7">
    <source>
        <dbReference type="SAM" id="MobiDB-lite"/>
    </source>
</evidence>
<dbReference type="Pfam" id="PF12830">
    <property type="entry name" value="Nipped-B_C"/>
    <property type="match status" value="1"/>
</dbReference>
<dbReference type="GO" id="GO:1990414">
    <property type="term" value="P:replication-born double-strand break repair via sister chromatid exchange"/>
    <property type="evidence" value="ECO:0007669"/>
    <property type="project" value="TreeGrafter"/>
</dbReference>
<sequence length="1762" mass="198837">MRGTLSMLPIGCEPPDDHIMNDIIVSEERLPGNDTDIVQIASRLSSARFDQIDSYEIDESSYKELPLIAQRLVSTGCFEGRMIDTKPARSRKRSHENLVVVDLPKPKEKKSLNQTAHGSKSEKSKIPDDDDTVVKCNSRSLFTPESKVTAMLGRYSAVLENMLAEFGIKRNEIGYLVKMDSFIPTHIDDAKVKVICQTIRLLEKHNMISKVDGNMIRCILSLLDRHVLFGFRQSASNDTKCDDAERKRTKIKRPLLQLSYNTLEIGTCILFLVSSSHSDRGILSEDIIDNCVQLLCQTIKNLQDYLSAASTSESIPHEDNQNFRRMIPELCDYMNQFSHLVESLKLSDCLILRLSSSLFDTFVFDSSHHVAQIQQSSIMILRSIYIQHPSHRKLLLDEALSTMLKVPLMKRNVRTVKLLYSDNMIQMITALVVTLLQCSDLGNRDVEEKSHQSGLGMSIDEPDPSMKHVTNTLDNIKLFSRDLIKNCMKKSEDRDQRIRLELFLEDLLTMFIYPEWFGAEMLLELLSSILAGILHGQLSKDEKRLDSHYGLMALSMIGKMCTSIKAHEKQAAKENAINYDYLRVLVTEEASIAPTSIRPKVIDASEISPNLLLEMVTLIHLHQKSKTNVFHLDSGRLLSAKLWQNALTVASGDSHEPTVMWFRHSFNALCKTKESQLDPLVISSDISARVSMHAALTRGFCQSFDKILSHMMALLAGGIATFRSRVMKVLSELVHLDPMLMARENVRGAVYNCFVDASISVRQAAVDLVGHYVAFHSTLFEQYFDMLSERLLDKGISVRKSVCKIFRRYLTTTPELDKEMDASLMRRETNRKNGCMRMLAQRIGDAAEETSIKKFILNTFQELWFGNADDWELQEQLPVALTIPETSSNRNVAPGMEDSIVASEENRVKQSQDCVTPSRVIHQNRLKLYDSVNIAAIIIEIIQHCNDIDWFASLLKRLLCVGKAYNQYSEVSSNTFRSKLSMGIEDKIEKIVKQLIDCLLNLEEGKFIQGCSVEDFQSQFLSCLRVLLAICEANPALLRNHLELLMVYINGDDRFSKQIETKIQTIALNIVGMVVSSTGTAPKRLIESLQRDLKDLIFKAPPSVVDLAIKCYTALMSASEKSSVVLREVLNTFVTYLIKHQSLSSYYNMKLATRSSLQRALYSMGQIAAAYTKKSEILDSNGGPNMENLLQLYLVFLKKPGDEACVCKALHGVKYLIRQQPEFLLCIQQEGLLGSLLTDFGKEVSIQCLLLFNDILQYEENRQLEYQTATMVKRSKSKEQVGGDQEGRASLIGSVAQAQFHNILNLCTSTQIRIRTQAVGCVSTLLNQGLVSPMHCVSALVTLEADQVHSVQEIAHAQLVSLHDRYPTLLCAPSIQGICESFDFQLRAFGQASVTRQIKDGQDVCVYGRLYQDCFQSNRVARNMFLSSVINQFSEKGKAVSPKISADIQSTLYYYSYLVEILASLPYEKEDEPLHLVHLINRFVSLKLSITLEDIAHGFIKLGVMKVSNGDTLDTYPIRPMDIQTGEIATATIPIELETKCCKALVASLLVYLKNHLKSLYTLSDEMCQLYSPVSASKAAVQSVAIAAKSLKLHLPSIDELVSASNPVVRSWNLFASARNTARDDQNQLDFDTKPVSAVRNRRRRLEKSQKEEREMITSVHDIHLLATRIAPKSFLCGVCEASRKGKYEKKQSTVKPLQEATSRVRSKKGRRHLLRVLKPISAADPREIKIKSFSVMRGIRYRQPRQQEDVLRDDKMMIDVV</sequence>
<evidence type="ECO:0000313" key="9">
    <source>
        <dbReference type="EMBL" id="CCI42064.1"/>
    </source>
</evidence>
<comment type="similarity">
    <text evidence="2 6">Belongs to the SCC2/Nipped-B family.</text>
</comment>
<evidence type="ECO:0000256" key="1">
    <source>
        <dbReference type="ARBA" id="ARBA00004123"/>
    </source>
</evidence>
<dbReference type="Proteomes" id="UP000053237">
    <property type="component" value="Unassembled WGS sequence"/>
</dbReference>
<dbReference type="GO" id="GO:0010468">
    <property type="term" value="P:regulation of gene expression"/>
    <property type="evidence" value="ECO:0007669"/>
    <property type="project" value="InterPro"/>
</dbReference>
<evidence type="ECO:0000256" key="5">
    <source>
        <dbReference type="ARBA" id="ARBA00023306"/>
    </source>
</evidence>
<organism evidence="9 10">
    <name type="scientific">Albugo candida</name>
    <dbReference type="NCBI Taxonomy" id="65357"/>
    <lineage>
        <taxon>Eukaryota</taxon>
        <taxon>Sar</taxon>
        <taxon>Stramenopiles</taxon>
        <taxon>Oomycota</taxon>
        <taxon>Peronosporomycetes</taxon>
        <taxon>Albuginales</taxon>
        <taxon>Albuginaceae</taxon>
        <taxon>Albugo</taxon>
    </lineage>
</organism>
<dbReference type="GO" id="GO:0071169">
    <property type="term" value="P:establishment of protein localization to chromatin"/>
    <property type="evidence" value="ECO:0007669"/>
    <property type="project" value="TreeGrafter"/>
</dbReference>
<evidence type="ECO:0000256" key="2">
    <source>
        <dbReference type="ARBA" id="ARBA00009252"/>
    </source>
</evidence>
<dbReference type="InterPro" id="IPR016024">
    <property type="entry name" value="ARM-type_fold"/>
</dbReference>
<dbReference type="InParanoid" id="A0A024G5C4"/>